<evidence type="ECO:0000313" key="1">
    <source>
        <dbReference type="EMBL" id="MFC0546954.1"/>
    </source>
</evidence>
<name>A0ABV6N2Z1_9PSEU</name>
<evidence type="ECO:0000313" key="2">
    <source>
        <dbReference type="Proteomes" id="UP001589810"/>
    </source>
</evidence>
<dbReference type="RefSeq" id="WP_273937196.1">
    <property type="nucleotide sequence ID" value="NZ_CP097263.1"/>
</dbReference>
<dbReference type="EMBL" id="JBHLUD010000013">
    <property type="protein sequence ID" value="MFC0546954.1"/>
    <property type="molecule type" value="Genomic_DNA"/>
</dbReference>
<protein>
    <submittedName>
        <fullName evidence="1">Uncharacterized protein</fullName>
    </submittedName>
</protein>
<sequence>MFDDPSGEWPSFATKYEQPRAAWLKTGQFLPEDPDASYRPDPDGLTAQYDVPALVHGLLPSHYGSKIAIVSFQLITESKQWGWTATEQLVPTRYLQRRISGRQRR</sequence>
<proteinExistence type="predicted"/>
<reference evidence="1 2" key="1">
    <citation type="submission" date="2024-09" db="EMBL/GenBank/DDBJ databases">
        <authorList>
            <person name="Sun Q."/>
            <person name="Mori K."/>
        </authorList>
    </citation>
    <scope>NUCLEOTIDE SEQUENCE [LARGE SCALE GENOMIC DNA]</scope>
    <source>
        <strain evidence="1 2">TBRC 1432</strain>
    </source>
</reference>
<keyword evidence="2" id="KW-1185">Reference proteome</keyword>
<gene>
    <name evidence="1" type="ORF">ACFFH7_35970</name>
</gene>
<accession>A0ABV6N2Z1</accession>
<comment type="caution">
    <text evidence="1">The sequence shown here is derived from an EMBL/GenBank/DDBJ whole genome shotgun (WGS) entry which is preliminary data.</text>
</comment>
<dbReference type="Proteomes" id="UP001589810">
    <property type="component" value="Unassembled WGS sequence"/>
</dbReference>
<organism evidence="1 2">
    <name type="scientific">Kutzneria chonburiensis</name>
    <dbReference type="NCBI Taxonomy" id="1483604"/>
    <lineage>
        <taxon>Bacteria</taxon>
        <taxon>Bacillati</taxon>
        <taxon>Actinomycetota</taxon>
        <taxon>Actinomycetes</taxon>
        <taxon>Pseudonocardiales</taxon>
        <taxon>Pseudonocardiaceae</taxon>
        <taxon>Kutzneria</taxon>
    </lineage>
</organism>